<name>A0ABS2IV85_9ACTN</name>
<organism evidence="5 6">
    <name type="scientific">Micromonospora humida</name>
    <dbReference type="NCBI Taxonomy" id="2809018"/>
    <lineage>
        <taxon>Bacteria</taxon>
        <taxon>Bacillati</taxon>
        <taxon>Actinomycetota</taxon>
        <taxon>Actinomycetes</taxon>
        <taxon>Micromonosporales</taxon>
        <taxon>Micromonosporaceae</taxon>
        <taxon>Micromonospora</taxon>
    </lineage>
</organism>
<dbReference type="Pfam" id="PF00550">
    <property type="entry name" value="PP-binding"/>
    <property type="match status" value="1"/>
</dbReference>
<evidence type="ECO:0000256" key="1">
    <source>
        <dbReference type="ARBA" id="ARBA00022450"/>
    </source>
</evidence>
<evidence type="ECO:0000313" key="6">
    <source>
        <dbReference type="Proteomes" id="UP001518872"/>
    </source>
</evidence>
<dbReference type="InterPro" id="IPR016035">
    <property type="entry name" value="Acyl_Trfase/lysoPLipase"/>
</dbReference>
<keyword evidence="2" id="KW-0597">Phosphoprotein</keyword>
<dbReference type="PANTHER" id="PTHR43775">
    <property type="entry name" value="FATTY ACID SYNTHASE"/>
    <property type="match status" value="1"/>
</dbReference>
<dbReference type="InterPro" id="IPR050091">
    <property type="entry name" value="PKS_NRPS_Biosynth_Enz"/>
</dbReference>
<dbReference type="Pfam" id="PF00698">
    <property type="entry name" value="Acyl_transf_1"/>
    <property type="match status" value="1"/>
</dbReference>
<dbReference type="InterPro" id="IPR006162">
    <property type="entry name" value="Ppantetheine_attach_site"/>
</dbReference>
<reference evidence="5 6" key="1">
    <citation type="submission" date="2021-02" db="EMBL/GenBank/DDBJ databases">
        <authorList>
            <person name="Ra J.-S."/>
        </authorList>
    </citation>
    <scope>NUCLEOTIDE SEQUENCE [LARGE SCALE GENOMIC DNA]</scope>
    <source>
        <strain evidence="5 6">MMS20-R1-14</strain>
    </source>
</reference>
<dbReference type="Gene3D" id="1.10.1200.10">
    <property type="entry name" value="ACP-like"/>
    <property type="match status" value="1"/>
</dbReference>
<dbReference type="InterPro" id="IPR016036">
    <property type="entry name" value="Malonyl_transacylase_ACP-bd"/>
</dbReference>
<protein>
    <submittedName>
        <fullName evidence="5">Acyltransferase domain-containing protein</fullName>
    </submittedName>
</protein>
<feature type="domain" description="Malonyl-CoA:ACP transacylase (MAT)" evidence="4">
    <location>
        <begin position="20"/>
        <end position="302"/>
    </location>
</feature>
<comment type="caution">
    <text evidence="5">The sequence shown here is derived from an EMBL/GenBank/DDBJ whole genome shotgun (WGS) entry which is preliminary data.</text>
</comment>
<dbReference type="SMART" id="SM00827">
    <property type="entry name" value="PKS_AT"/>
    <property type="match status" value="1"/>
</dbReference>
<keyword evidence="1" id="KW-0596">Phosphopantetheine</keyword>
<dbReference type="Gene3D" id="3.40.366.10">
    <property type="entry name" value="Malonyl-Coenzyme A Acyl Carrier Protein, domain 2"/>
    <property type="match status" value="1"/>
</dbReference>
<dbReference type="PANTHER" id="PTHR43775:SF37">
    <property type="entry name" value="SI:DKEY-61P9.11"/>
    <property type="match status" value="1"/>
</dbReference>
<dbReference type="InterPro" id="IPR014043">
    <property type="entry name" value="Acyl_transferase_dom"/>
</dbReference>
<dbReference type="SUPFAM" id="SSF55048">
    <property type="entry name" value="Probable ACP-binding domain of malonyl-CoA ACP transacylase"/>
    <property type="match status" value="1"/>
</dbReference>
<keyword evidence="5" id="KW-0808">Transferase</keyword>
<sequence>MVDSVFVMPGTVAAPRTGTLRDLHNRYEAVREALTLIDKAARELGLPDISTRLIEDAAGERPYSPEVHYLEIFAVSLATYHLLVAEGVEPVAIVGQSIGELWALAVAGHVSVGDAARLAVARSRALTRQAWPGTMLAVGVDGRRAESLAGLIGHPHLVLACENTPRQSVLSGPRQQIDEAERVAEALGWPSVRLDVPHPTHTPAVAQAARDLRASAPRVSYGGGRWRVSSPWLGRDIGDEDPVELVAGALTAQVRMLHTVRALHAAGADTFIECGEWPVVTRFVEASVPGVQAVVPLSEHDPVAAVRALVASRTDTAPPPVRTPAPLRVPASPPPVAPASPVPALAVVAPPPVATTTPVVPAAPSVLTPPTPVTPASPVTVDPPRPAPDADRRYATVLAEIRALYGDYLGYPPELLGDDDALESDLGVESLKQVALLGRVADRYGLPDLRANTSLLTVGTLRRIAQAVVQAQAEATAR</sequence>
<dbReference type="GO" id="GO:0016746">
    <property type="term" value="F:acyltransferase activity"/>
    <property type="evidence" value="ECO:0007669"/>
    <property type="project" value="UniProtKB-KW"/>
</dbReference>
<keyword evidence="6" id="KW-1185">Reference proteome</keyword>
<dbReference type="SUPFAM" id="SSF52151">
    <property type="entry name" value="FabD/lysophospholipase-like"/>
    <property type="match status" value="1"/>
</dbReference>
<dbReference type="Proteomes" id="UP001518872">
    <property type="component" value="Unassembled WGS sequence"/>
</dbReference>
<keyword evidence="5" id="KW-0012">Acyltransferase</keyword>
<dbReference type="InterPro" id="IPR009081">
    <property type="entry name" value="PP-bd_ACP"/>
</dbReference>
<dbReference type="RefSeq" id="WP_204925067.1">
    <property type="nucleotide sequence ID" value="NZ_JAFEUC010000005.1"/>
</dbReference>
<evidence type="ECO:0000259" key="4">
    <source>
        <dbReference type="SMART" id="SM00827"/>
    </source>
</evidence>
<accession>A0ABS2IV85</accession>
<evidence type="ECO:0000313" key="5">
    <source>
        <dbReference type="EMBL" id="MBM7077084.1"/>
    </source>
</evidence>
<evidence type="ECO:0000256" key="3">
    <source>
        <dbReference type="SAM" id="MobiDB-lite"/>
    </source>
</evidence>
<gene>
    <name evidence="5" type="ORF">JQX11_12065</name>
</gene>
<dbReference type="SUPFAM" id="SSF47336">
    <property type="entry name" value="ACP-like"/>
    <property type="match status" value="1"/>
</dbReference>
<proteinExistence type="predicted"/>
<dbReference type="InterPro" id="IPR001227">
    <property type="entry name" value="Ac_transferase_dom_sf"/>
</dbReference>
<feature type="compositionally biased region" description="Pro residues" evidence="3">
    <location>
        <begin position="371"/>
        <end position="387"/>
    </location>
</feature>
<dbReference type="InterPro" id="IPR036736">
    <property type="entry name" value="ACP-like_sf"/>
</dbReference>
<dbReference type="PROSITE" id="PS00012">
    <property type="entry name" value="PHOSPHOPANTETHEINE"/>
    <property type="match status" value="1"/>
</dbReference>
<feature type="region of interest" description="Disordered" evidence="3">
    <location>
        <begin position="371"/>
        <end position="390"/>
    </location>
</feature>
<evidence type="ECO:0000256" key="2">
    <source>
        <dbReference type="ARBA" id="ARBA00022553"/>
    </source>
</evidence>
<dbReference type="EMBL" id="JAFEUC010000005">
    <property type="protein sequence ID" value="MBM7077084.1"/>
    <property type="molecule type" value="Genomic_DNA"/>
</dbReference>